<dbReference type="Proteomes" id="UP000053961">
    <property type="component" value="Unassembled WGS sequence"/>
</dbReference>
<evidence type="ECO:0000256" key="1">
    <source>
        <dbReference type="SAM" id="Phobius"/>
    </source>
</evidence>
<keyword evidence="1" id="KW-1133">Transmembrane helix</keyword>
<evidence type="ECO:0000313" key="3">
    <source>
        <dbReference type="EMBL" id="KUK94582.1"/>
    </source>
</evidence>
<keyword evidence="1" id="KW-0472">Membrane</keyword>
<dbReference type="EMBL" id="LGHB01000047">
    <property type="protein sequence ID" value="KUK94582.1"/>
    <property type="molecule type" value="Genomic_DNA"/>
</dbReference>
<comment type="caution">
    <text evidence="2">The sequence shown here is derived from an EMBL/GenBank/DDBJ whole genome shotgun (WGS) entry which is preliminary data.</text>
</comment>
<proteinExistence type="predicted"/>
<dbReference type="Proteomes" id="UP000057043">
    <property type="component" value="Unassembled WGS sequence"/>
</dbReference>
<evidence type="ECO:0008006" key="6">
    <source>
        <dbReference type="Google" id="ProtNLM"/>
    </source>
</evidence>
<dbReference type="PATRIC" id="fig|301375.6.peg.2159"/>
<reference evidence="3" key="1">
    <citation type="journal article" date="2015" name="MBio">
        <title>Genome-resolved metagenomic analysis reveals roles for candidate phyla and other microbial community members in biogeochemical transformations in oil reservoirs.</title>
        <authorList>
            <person name="Hu P."/>
            <person name="Tom L."/>
            <person name="Singh A."/>
            <person name="Thomas B.C."/>
            <person name="Baker B.J."/>
            <person name="Piceno Y.M."/>
            <person name="Andersen G.L."/>
            <person name="Banfield J.F."/>
        </authorList>
    </citation>
    <scope>NUCLEOTIDE SEQUENCE [LARGE SCALE GENOMIC DNA]</scope>
    <source>
        <strain evidence="3">56_747</strain>
    </source>
</reference>
<dbReference type="EMBL" id="LGFT01000056">
    <property type="protein sequence ID" value="KUK43664.1"/>
    <property type="molecule type" value="Genomic_DNA"/>
</dbReference>
<evidence type="ECO:0000313" key="5">
    <source>
        <dbReference type="Proteomes" id="UP000057043"/>
    </source>
</evidence>
<protein>
    <recommendedName>
        <fullName evidence="6">Nickel transport protein</fullName>
    </recommendedName>
</protein>
<evidence type="ECO:0000313" key="4">
    <source>
        <dbReference type="Proteomes" id="UP000053961"/>
    </source>
</evidence>
<name>A0A101FSS2_9EURY</name>
<keyword evidence="1" id="KW-0812">Transmembrane</keyword>
<dbReference type="AlphaFoldDB" id="A0A101FSS2"/>
<accession>A0A101FSS2</accession>
<sequence>MNQCEKLLVVLALALLLSAGTSTAHRMLIGYQIKEVQLNTIYDDGTPAQGAEIEVYKDGELYAEGVADSKGTFIFEPKRGDKIEDMTFVSSSVGHRAELSLSQEGDDATSEEIPLPMKAAAGLGYLLGIAGISMLYVSRKGR</sequence>
<evidence type="ECO:0000313" key="2">
    <source>
        <dbReference type="EMBL" id="KUK43664.1"/>
    </source>
</evidence>
<gene>
    <name evidence="2" type="ORF">XD72_1964</name>
    <name evidence="3" type="ORF">XE07_2106</name>
</gene>
<organism evidence="2 5">
    <name type="scientific">Methanothrix harundinacea</name>
    <dbReference type="NCBI Taxonomy" id="301375"/>
    <lineage>
        <taxon>Archaea</taxon>
        <taxon>Methanobacteriati</taxon>
        <taxon>Methanobacteriota</taxon>
        <taxon>Stenosarchaea group</taxon>
        <taxon>Methanomicrobia</taxon>
        <taxon>Methanotrichales</taxon>
        <taxon>Methanotrichaceae</taxon>
        <taxon>Methanothrix</taxon>
    </lineage>
</organism>
<feature type="transmembrane region" description="Helical" evidence="1">
    <location>
        <begin position="119"/>
        <end position="137"/>
    </location>
</feature>
<reference evidence="4 5" key="2">
    <citation type="journal article" date="2015" name="MBio">
        <title>Genome-Resolved Metagenomic Analysis Reveals Roles for Candidate Phyla and Other Microbial Community Members in Biogeochemical Transformations in Oil Reservoirs.</title>
        <authorList>
            <person name="Hu P."/>
            <person name="Tom L."/>
            <person name="Singh A."/>
            <person name="Thomas B.C."/>
            <person name="Baker B.J."/>
            <person name="Piceno Y.M."/>
            <person name="Andersen G.L."/>
            <person name="Banfield J.F."/>
        </authorList>
    </citation>
    <scope>NUCLEOTIDE SEQUENCE [LARGE SCALE GENOMIC DNA]</scope>
    <source>
        <strain evidence="2">57_489</strain>
    </source>
</reference>